<dbReference type="Proteomes" id="UP000188318">
    <property type="component" value="Unassembled WGS sequence"/>
</dbReference>
<gene>
    <name evidence="3" type="ORF">ASPCADRAFT_208747</name>
</gene>
<reference evidence="4" key="1">
    <citation type="journal article" date="2017" name="Genome Biol.">
        <title>Comparative genomics reveals high biological diversity and specific adaptations in the industrially and medically important fungal genus Aspergillus.</title>
        <authorList>
            <person name="de Vries R.P."/>
            <person name="Riley R."/>
            <person name="Wiebenga A."/>
            <person name="Aguilar-Osorio G."/>
            <person name="Amillis S."/>
            <person name="Uchima C.A."/>
            <person name="Anderluh G."/>
            <person name="Asadollahi M."/>
            <person name="Askin M."/>
            <person name="Barry K."/>
            <person name="Battaglia E."/>
            <person name="Bayram O."/>
            <person name="Benocci T."/>
            <person name="Braus-Stromeyer S.A."/>
            <person name="Caldana C."/>
            <person name="Canovas D."/>
            <person name="Cerqueira G.C."/>
            <person name="Chen F."/>
            <person name="Chen W."/>
            <person name="Choi C."/>
            <person name="Clum A."/>
            <person name="Dos Santos R.A."/>
            <person name="Damasio A.R."/>
            <person name="Diallinas G."/>
            <person name="Emri T."/>
            <person name="Fekete E."/>
            <person name="Flipphi M."/>
            <person name="Freyberg S."/>
            <person name="Gallo A."/>
            <person name="Gournas C."/>
            <person name="Habgood R."/>
            <person name="Hainaut M."/>
            <person name="Harispe M.L."/>
            <person name="Henrissat B."/>
            <person name="Hilden K.S."/>
            <person name="Hope R."/>
            <person name="Hossain A."/>
            <person name="Karabika E."/>
            <person name="Karaffa L."/>
            <person name="Karanyi Z."/>
            <person name="Krasevec N."/>
            <person name="Kuo A."/>
            <person name="Kusch H."/>
            <person name="LaButti K."/>
            <person name="Lagendijk E.L."/>
            <person name="Lapidus A."/>
            <person name="Levasseur A."/>
            <person name="Lindquist E."/>
            <person name="Lipzen A."/>
            <person name="Logrieco A.F."/>
            <person name="MacCabe A."/>
            <person name="Maekelae M.R."/>
            <person name="Malavazi I."/>
            <person name="Melin P."/>
            <person name="Meyer V."/>
            <person name="Mielnichuk N."/>
            <person name="Miskei M."/>
            <person name="Molnar A.P."/>
            <person name="Mule G."/>
            <person name="Ngan C.Y."/>
            <person name="Orejas M."/>
            <person name="Orosz E."/>
            <person name="Ouedraogo J.P."/>
            <person name="Overkamp K.M."/>
            <person name="Park H.-S."/>
            <person name="Perrone G."/>
            <person name="Piumi F."/>
            <person name="Punt P.J."/>
            <person name="Ram A.F."/>
            <person name="Ramon A."/>
            <person name="Rauscher S."/>
            <person name="Record E."/>
            <person name="Riano-Pachon D.M."/>
            <person name="Robert V."/>
            <person name="Roehrig J."/>
            <person name="Ruller R."/>
            <person name="Salamov A."/>
            <person name="Salih N.S."/>
            <person name="Samson R.A."/>
            <person name="Sandor E."/>
            <person name="Sanguinetti M."/>
            <person name="Schuetze T."/>
            <person name="Sepcic K."/>
            <person name="Shelest E."/>
            <person name="Sherlock G."/>
            <person name="Sophianopoulou V."/>
            <person name="Squina F.M."/>
            <person name="Sun H."/>
            <person name="Susca A."/>
            <person name="Todd R.B."/>
            <person name="Tsang A."/>
            <person name="Unkles S.E."/>
            <person name="van de Wiele N."/>
            <person name="van Rossen-Uffink D."/>
            <person name="Oliveira J.V."/>
            <person name="Vesth T.C."/>
            <person name="Visser J."/>
            <person name="Yu J.-H."/>
            <person name="Zhou M."/>
            <person name="Andersen M.R."/>
            <person name="Archer D.B."/>
            <person name="Baker S.E."/>
            <person name="Benoit I."/>
            <person name="Brakhage A.A."/>
            <person name="Braus G.H."/>
            <person name="Fischer R."/>
            <person name="Frisvad J.C."/>
            <person name="Goldman G.H."/>
            <person name="Houbraken J."/>
            <person name="Oakley B."/>
            <person name="Pocsi I."/>
            <person name="Scazzocchio C."/>
            <person name="Seiboth B."/>
            <person name="vanKuyk P.A."/>
            <person name="Wortman J."/>
            <person name="Dyer P.S."/>
            <person name="Grigoriev I.V."/>
        </authorList>
    </citation>
    <scope>NUCLEOTIDE SEQUENCE [LARGE SCALE GENOMIC DNA]</scope>
    <source>
        <strain evidence="4">ITEM 5010</strain>
    </source>
</reference>
<keyword evidence="2" id="KW-0732">Signal</keyword>
<dbReference type="OrthoDB" id="10441254at2759"/>
<feature type="signal peptide" evidence="2">
    <location>
        <begin position="1"/>
        <end position="19"/>
    </location>
</feature>
<evidence type="ECO:0000256" key="2">
    <source>
        <dbReference type="SAM" id="SignalP"/>
    </source>
</evidence>
<evidence type="ECO:0000256" key="1">
    <source>
        <dbReference type="SAM" id="MobiDB-lite"/>
    </source>
</evidence>
<protein>
    <submittedName>
        <fullName evidence="3">Uncharacterized protein</fullName>
    </submittedName>
</protein>
<feature type="chain" id="PRO_5013317632" evidence="2">
    <location>
        <begin position="20"/>
        <end position="132"/>
    </location>
</feature>
<organism evidence="3 4">
    <name type="scientific">Aspergillus carbonarius (strain ITEM 5010)</name>
    <dbReference type="NCBI Taxonomy" id="602072"/>
    <lineage>
        <taxon>Eukaryota</taxon>
        <taxon>Fungi</taxon>
        <taxon>Dikarya</taxon>
        <taxon>Ascomycota</taxon>
        <taxon>Pezizomycotina</taxon>
        <taxon>Eurotiomycetes</taxon>
        <taxon>Eurotiomycetidae</taxon>
        <taxon>Eurotiales</taxon>
        <taxon>Aspergillaceae</taxon>
        <taxon>Aspergillus</taxon>
        <taxon>Aspergillus subgen. Circumdati</taxon>
    </lineage>
</organism>
<feature type="region of interest" description="Disordered" evidence="1">
    <location>
        <begin position="24"/>
        <end position="96"/>
    </location>
</feature>
<dbReference type="VEuPathDB" id="FungiDB:ASPCADRAFT_208747"/>
<feature type="region of interest" description="Disordered" evidence="1">
    <location>
        <begin position="108"/>
        <end position="132"/>
    </location>
</feature>
<name>A0A1R3RI99_ASPC5</name>
<sequence length="132" mass="14051">MGKFFLLATLLALSIAASAAPVTQNKDIPFSKPTAKRMNEAKDSNISEDLWVKGTIPSSAKRASDGQDSGNSEDLWFDAAPGKAASNHASRDGDSGVSEEFWLDAAVPKRSVERTDDAQGSGISEDLWVHGE</sequence>
<dbReference type="AlphaFoldDB" id="A0A1R3RI99"/>
<dbReference type="EMBL" id="KV907502">
    <property type="protein sequence ID" value="OOF94214.1"/>
    <property type="molecule type" value="Genomic_DNA"/>
</dbReference>
<proteinExistence type="predicted"/>
<evidence type="ECO:0000313" key="4">
    <source>
        <dbReference type="Proteomes" id="UP000188318"/>
    </source>
</evidence>
<accession>A0A1R3RI99</accession>
<keyword evidence="4" id="KW-1185">Reference proteome</keyword>
<evidence type="ECO:0000313" key="3">
    <source>
        <dbReference type="EMBL" id="OOF94214.1"/>
    </source>
</evidence>